<protein>
    <submittedName>
        <fullName evidence="3">Uncharacterized protein</fullName>
    </submittedName>
</protein>
<accession>A0A915HP25</accession>
<name>A0A915HP25_ROMCU</name>
<proteinExistence type="predicted"/>
<keyword evidence="1" id="KW-0472">Membrane</keyword>
<dbReference type="AlphaFoldDB" id="A0A915HP25"/>
<sequence length="304" mass="33227">MKIYREKVTIIMLSTTIIISTIHYATSEDHQLSSVSIWHIISVVCLAMICIILSIVSEASDEKSRDSNVPSLPFDDDAQCFKCPECQTVNEGLLSKWQAKKLERDRMMTTFYSSVLIYSFLTRQVFTLGGDPKSSSRTTTTVSTARRTTPSALPPTLTSIAKTTAASNFAAKRSTASVNANVTLTDLTVDLSLFVNTILADTANTFLVTANTLKTETSASEVVGTDSTSILSVQLGEKSSTSIEKLERKMNDSKKEGESSIETELRVLNWGDFDDENLVRDLNKIVGGPKNSSTPNNSVNLDVL</sequence>
<keyword evidence="1" id="KW-1133">Transmembrane helix</keyword>
<feature type="transmembrane region" description="Helical" evidence="1">
    <location>
        <begin position="37"/>
        <end position="56"/>
    </location>
</feature>
<organism evidence="2 3">
    <name type="scientific">Romanomermis culicivorax</name>
    <name type="common">Nematode worm</name>
    <dbReference type="NCBI Taxonomy" id="13658"/>
    <lineage>
        <taxon>Eukaryota</taxon>
        <taxon>Metazoa</taxon>
        <taxon>Ecdysozoa</taxon>
        <taxon>Nematoda</taxon>
        <taxon>Enoplea</taxon>
        <taxon>Dorylaimia</taxon>
        <taxon>Mermithida</taxon>
        <taxon>Mermithoidea</taxon>
        <taxon>Mermithidae</taxon>
        <taxon>Romanomermis</taxon>
    </lineage>
</organism>
<dbReference type="Proteomes" id="UP000887565">
    <property type="component" value="Unplaced"/>
</dbReference>
<evidence type="ECO:0000313" key="3">
    <source>
        <dbReference type="WBParaSite" id="nRc.2.0.1.t03459-RA"/>
    </source>
</evidence>
<reference evidence="3" key="1">
    <citation type="submission" date="2022-11" db="UniProtKB">
        <authorList>
            <consortium name="WormBaseParasite"/>
        </authorList>
    </citation>
    <scope>IDENTIFICATION</scope>
</reference>
<dbReference type="WBParaSite" id="nRc.2.0.1.t03459-RA">
    <property type="protein sequence ID" value="nRc.2.0.1.t03459-RA"/>
    <property type="gene ID" value="nRc.2.0.1.g03459"/>
</dbReference>
<keyword evidence="1" id="KW-0812">Transmembrane</keyword>
<evidence type="ECO:0000313" key="2">
    <source>
        <dbReference type="Proteomes" id="UP000887565"/>
    </source>
</evidence>
<keyword evidence="2" id="KW-1185">Reference proteome</keyword>
<evidence type="ECO:0000256" key="1">
    <source>
        <dbReference type="SAM" id="Phobius"/>
    </source>
</evidence>